<dbReference type="RefSeq" id="WP_015933804.1">
    <property type="nucleotide sequence ID" value="NC_011894.1"/>
</dbReference>
<sequence>MTAFPFDLPLAHFLTMTASVIAGALVADSVETSGRRWLDRVRRFLGIR</sequence>
<dbReference type="EMBL" id="CP001349">
    <property type="protein sequence ID" value="ACL62250.1"/>
    <property type="molecule type" value="Genomic_DNA"/>
</dbReference>
<gene>
    <name evidence="2" type="ordered locus">Mnod_7513</name>
</gene>
<dbReference type="HOGENOM" id="CLU_3170165_0_0_5"/>
<dbReference type="KEGG" id="mno:Mnod_7513"/>
<keyword evidence="3" id="KW-1185">Reference proteome</keyword>
<accession>B8IPF8</accession>
<protein>
    <submittedName>
        <fullName evidence="2">Uncharacterized protein</fullName>
    </submittedName>
</protein>
<dbReference type="eggNOG" id="ENOG50311ZN">
    <property type="taxonomic scope" value="Bacteria"/>
</dbReference>
<evidence type="ECO:0000313" key="2">
    <source>
        <dbReference type="EMBL" id="ACL62250.1"/>
    </source>
</evidence>
<keyword evidence="1" id="KW-0472">Membrane</keyword>
<keyword evidence="1" id="KW-0812">Transmembrane</keyword>
<organism evidence="2 3">
    <name type="scientific">Methylobacterium nodulans (strain LMG 21967 / CNCM I-2342 / ORS 2060)</name>
    <dbReference type="NCBI Taxonomy" id="460265"/>
    <lineage>
        <taxon>Bacteria</taxon>
        <taxon>Pseudomonadati</taxon>
        <taxon>Pseudomonadota</taxon>
        <taxon>Alphaproteobacteria</taxon>
        <taxon>Hyphomicrobiales</taxon>
        <taxon>Methylobacteriaceae</taxon>
        <taxon>Methylobacterium</taxon>
    </lineage>
</organism>
<keyword evidence="1" id="KW-1133">Transmembrane helix</keyword>
<dbReference type="Proteomes" id="UP000008207">
    <property type="component" value="Chromosome"/>
</dbReference>
<evidence type="ECO:0000313" key="3">
    <source>
        <dbReference type="Proteomes" id="UP000008207"/>
    </source>
</evidence>
<reference evidence="2 3" key="1">
    <citation type="submission" date="2009-01" db="EMBL/GenBank/DDBJ databases">
        <title>Complete sequence of chromosome of Methylobacterium nodulans ORS 2060.</title>
        <authorList>
            <consortium name="US DOE Joint Genome Institute"/>
            <person name="Lucas S."/>
            <person name="Copeland A."/>
            <person name="Lapidus A."/>
            <person name="Glavina del Rio T."/>
            <person name="Dalin E."/>
            <person name="Tice H."/>
            <person name="Bruce D."/>
            <person name="Goodwin L."/>
            <person name="Pitluck S."/>
            <person name="Sims D."/>
            <person name="Brettin T."/>
            <person name="Detter J.C."/>
            <person name="Han C."/>
            <person name="Larimer F."/>
            <person name="Land M."/>
            <person name="Hauser L."/>
            <person name="Kyrpides N."/>
            <person name="Ivanova N."/>
            <person name="Marx C.J."/>
            <person name="Richardson P."/>
        </authorList>
    </citation>
    <scope>NUCLEOTIDE SEQUENCE [LARGE SCALE GENOMIC DNA]</scope>
    <source>
        <strain evidence="3">LMG 21967 / CNCM I-2342 / ORS 2060</strain>
    </source>
</reference>
<dbReference type="STRING" id="460265.Mnod_7513"/>
<evidence type="ECO:0000256" key="1">
    <source>
        <dbReference type="SAM" id="Phobius"/>
    </source>
</evidence>
<name>B8IPF8_METNO</name>
<proteinExistence type="predicted"/>
<feature type="transmembrane region" description="Helical" evidence="1">
    <location>
        <begin position="12"/>
        <end position="30"/>
    </location>
</feature>
<dbReference type="AlphaFoldDB" id="B8IPF8"/>